<dbReference type="Pfam" id="PF01381">
    <property type="entry name" value="HTH_3"/>
    <property type="match status" value="1"/>
</dbReference>
<dbReference type="InterPro" id="IPR001387">
    <property type="entry name" value="Cro/C1-type_HTH"/>
</dbReference>
<evidence type="ECO:0000256" key="1">
    <source>
        <dbReference type="ARBA" id="ARBA00023125"/>
    </source>
</evidence>
<feature type="domain" description="HTH cro/C1-type" evidence="2">
    <location>
        <begin position="8"/>
        <end position="62"/>
    </location>
</feature>
<dbReference type="SUPFAM" id="SSF47413">
    <property type="entry name" value="lambda repressor-like DNA-binding domains"/>
    <property type="match status" value="1"/>
</dbReference>
<sequence length="67" mass="7715">MIQIHKTIKRERLRCGMTQERLANCLNTSKTTISKWENGALFPDITLLPRLSKIFNISIDALINDKT</sequence>
<dbReference type="EMBL" id="QXVO01000025">
    <property type="protein sequence ID" value="RIO44981.1"/>
    <property type="molecule type" value="Genomic_DNA"/>
</dbReference>
<dbReference type="AlphaFoldDB" id="A0A418JHV1"/>
<protein>
    <submittedName>
        <fullName evidence="3">XRE family transcriptional regulator</fullName>
    </submittedName>
</protein>
<gene>
    <name evidence="3" type="ORF">BUZ57_08550</name>
</gene>
<accession>A0A418JHV1</accession>
<dbReference type="Gene3D" id="1.10.260.40">
    <property type="entry name" value="lambda repressor-like DNA-binding domains"/>
    <property type="match status" value="1"/>
</dbReference>
<dbReference type="CDD" id="cd00093">
    <property type="entry name" value="HTH_XRE"/>
    <property type="match status" value="1"/>
</dbReference>
<proteinExistence type="predicted"/>
<organism evidence="3 4">
    <name type="scientific">Staphylococcus hyicus</name>
    <dbReference type="NCBI Taxonomy" id="1284"/>
    <lineage>
        <taxon>Bacteria</taxon>
        <taxon>Bacillati</taxon>
        <taxon>Bacillota</taxon>
        <taxon>Bacilli</taxon>
        <taxon>Bacillales</taxon>
        <taxon>Staphylococcaceae</taxon>
        <taxon>Staphylococcus</taxon>
    </lineage>
</organism>
<dbReference type="PANTHER" id="PTHR46558:SF11">
    <property type="entry name" value="HTH-TYPE TRANSCRIPTIONAL REGULATOR XRE"/>
    <property type="match status" value="1"/>
</dbReference>
<evidence type="ECO:0000313" key="4">
    <source>
        <dbReference type="Proteomes" id="UP000285625"/>
    </source>
</evidence>
<evidence type="ECO:0000259" key="2">
    <source>
        <dbReference type="PROSITE" id="PS50943"/>
    </source>
</evidence>
<name>A0A418JHV1_STAHY</name>
<dbReference type="Proteomes" id="UP000285625">
    <property type="component" value="Unassembled WGS sequence"/>
</dbReference>
<reference evidence="3 4" key="1">
    <citation type="journal article" date="2016" name="Front. Microbiol.">
        <title>Comprehensive Phylogenetic Analysis of Bovine Non-aureus Staphylococci Species Based on Whole-Genome Sequencing.</title>
        <authorList>
            <person name="Naushad S."/>
            <person name="Barkema H.W."/>
            <person name="Luby C."/>
            <person name="Condas L.A."/>
            <person name="Nobrega D.B."/>
            <person name="Carson D.A."/>
            <person name="De Buck J."/>
        </authorList>
    </citation>
    <scope>NUCLEOTIDE SEQUENCE [LARGE SCALE GENOMIC DNA]</scope>
    <source>
        <strain evidence="3 4">SNUC 5959</strain>
    </source>
</reference>
<dbReference type="RefSeq" id="WP_119635634.1">
    <property type="nucleotide sequence ID" value="NZ_QXVO01000025.1"/>
</dbReference>
<dbReference type="InterPro" id="IPR010982">
    <property type="entry name" value="Lambda_DNA-bd_dom_sf"/>
</dbReference>
<comment type="caution">
    <text evidence="3">The sequence shown here is derived from an EMBL/GenBank/DDBJ whole genome shotgun (WGS) entry which is preliminary data.</text>
</comment>
<dbReference type="SMART" id="SM00530">
    <property type="entry name" value="HTH_XRE"/>
    <property type="match status" value="1"/>
</dbReference>
<dbReference type="GO" id="GO:0003677">
    <property type="term" value="F:DNA binding"/>
    <property type="evidence" value="ECO:0007669"/>
    <property type="project" value="UniProtKB-KW"/>
</dbReference>
<dbReference type="PROSITE" id="PS50943">
    <property type="entry name" value="HTH_CROC1"/>
    <property type="match status" value="1"/>
</dbReference>
<evidence type="ECO:0000313" key="3">
    <source>
        <dbReference type="EMBL" id="RIO44981.1"/>
    </source>
</evidence>
<keyword evidence="1" id="KW-0238">DNA-binding</keyword>
<dbReference type="PANTHER" id="PTHR46558">
    <property type="entry name" value="TRACRIPTIONAL REGULATORY PROTEIN-RELATED-RELATED"/>
    <property type="match status" value="1"/>
</dbReference>